<evidence type="ECO:0000313" key="3">
    <source>
        <dbReference type="Proteomes" id="UP001187415"/>
    </source>
</evidence>
<sequence length="99" mass="10782">MEDADWAQTSVCVCVCVCLLRAPLPPVTGCGRRRAEDRSRAAWFDSQTSAGAEDAPVWKSGLSLSPSRDGNTQMRTRSEGKSGRELILLRAHTGARFLC</sequence>
<organism evidence="2 3">
    <name type="scientific">Channa striata</name>
    <name type="common">Snakehead murrel</name>
    <name type="synonym">Ophicephalus striatus</name>
    <dbReference type="NCBI Taxonomy" id="64152"/>
    <lineage>
        <taxon>Eukaryota</taxon>
        <taxon>Metazoa</taxon>
        <taxon>Chordata</taxon>
        <taxon>Craniata</taxon>
        <taxon>Vertebrata</taxon>
        <taxon>Euteleostomi</taxon>
        <taxon>Actinopterygii</taxon>
        <taxon>Neopterygii</taxon>
        <taxon>Teleostei</taxon>
        <taxon>Neoteleostei</taxon>
        <taxon>Acanthomorphata</taxon>
        <taxon>Anabantaria</taxon>
        <taxon>Anabantiformes</taxon>
        <taxon>Channoidei</taxon>
        <taxon>Channidae</taxon>
        <taxon>Channa</taxon>
    </lineage>
</organism>
<name>A0AA88IIL9_CHASR</name>
<protein>
    <submittedName>
        <fullName evidence="2">Uncharacterized protein</fullName>
    </submittedName>
</protein>
<gene>
    <name evidence="2" type="ORF">Q5P01_025463</name>
</gene>
<feature type="region of interest" description="Disordered" evidence="1">
    <location>
        <begin position="45"/>
        <end position="82"/>
    </location>
</feature>
<evidence type="ECO:0000313" key="2">
    <source>
        <dbReference type="EMBL" id="KAK2817272.1"/>
    </source>
</evidence>
<comment type="caution">
    <text evidence="2">The sequence shown here is derived from an EMBL/GenBank/DDBJ whole genome shotgun (WGS) entry which is preliminary data.</text>
</comment>
<feature type="compositionally biased region" description="Polar residues" evidence="1">
    <location>
        <begin position="62"/>
        <end position="75"/>
    </location>
</feature>
<proteinExistence type="predicted"/>
<reference evidence="2" key="1">
    <citation type="submission" date="2023-07" db="EMBL/GenBank/DDBJ databases">
        <title>Chromosome-level Genome Assembly of Striped Snakehead (Channa striata).</title>
        <authorList>
            <person name="Liu H."/>
        </authorList>
    </citation>
    <scope>NUCLEOTIDE SEQUENCE</scope>
    <source>
        <strain evidence="2">Gz</strain>
        <tissue evidence="2">Muscle</tissue>
    </source>
</reference>
<accession>A0AA88IIL9</accession>
<dbReference type="EMBL" id="JAUPFM010000021">
    <property type="protein sequence ID" value="KAK2817272.1"/>
    <property type="molecule type" value="Genomic_DNA"/>
</dbReference>
<dbReference type="Proteomes" id="UP001187415">
    <property type="component" value="Unassembled WGS sequence"/>
</dbReference>
<keyword evidence="3" id="KW-1185">Reference proteome</keyword>
<evidence type="ECO:0000256" key="1">
    <source>
        <dbReference type="SAM" id="MobiDB-lite"/>
    </source>
</evidence>
<dbReference type="AlphaFoldDB" id="A0AA88IIL9"/>